<dbReference type="Pfam" id="PF08486">
    <property type="entry name" value="SpoIID"/>
    <property type="match status" value="1"/>
</dbReference>
<name>A0A4Q4ZFV7_9ACTN</name>
<comment type="caution">
    <text evidence="3">The sequence shown here is derived from an EMBL/GenBank/DDBJ whole genome shotgun (WGS) entry which is preliminary data.</text>
</comment>
<dbReference type="PANTHER" id="PTHR30032:SF4">
    <property type="entry name" value="AMIDASE ENHANCER"/>
    <property type="match status" value="1"/>
</dbReference>
<proteinExistence type="predicted"/>
<accession>A0A4Q4ZFV7</accession>
<evidence type="ECO:0000256" key="1">
    <source>
        <dbReference type="SAM" id="SignalP"/>
    </source>
</evidence>
<dbReference type="AlphaFoldDB" id="A0A4Q4ZFV7"/>
<feature type="domain" description="Sporulation stage II protein D amidase enhancer LytB N-terminal" evidence="2">
    <location>
        <begin position="193"/>
        <end position="282"/>
    </location>
</feature>
<keyword evidence="1" id="KW-0732">Signal</keyword>
<organism evidence="3 4">
    <name type="scientific">Nocardioides guangzhouensis</name>
    <dbReference type="NCBI Taxonomy" id="2497878"/>
    <lineage>
        <taxon>Bacteria</taxon>
        <taxon>Bacillati</taxon>
        <taxon>Actinomycetota</taxon>
        <taxon>Actinomycetes</taxon>
        <taxon>Propionibacteriales</taxon>
        <taxon>Nocardioidaceae</taxon>
        <taxon>Nocardioides</taxon>
    </lineage>
</organism>
<dbReference type="PANTHER" id="PTHR30032">
    <property type="entry name" value="N-ACETYLMURAMOYL-L-ALANINE AMIDASE-RELATED"/>
    <property type="match status" value="1"/>
</dbReference>
<dbReference type="Proteomes" id="UP000295198">
    <property type="component" value="Unassembled WGS sequence"/>
</dbReference>
<protein>
    <submittedName>
        <fullName evidence="3">SpoIID/LytB domain-containing protein</fullName>
    </submittedName>
</protein>
<keyword evidence="4" id="KW-1185">Reference proteome</keyword>
<sequence>MPRAVLALVLGALLTVVPALPGPASAVAVSQSYPMPAKGSITIKGHGFGHGHGMSQYGAEGAARAGKTWRQILQFYYPGTAWGTGPGRVKVLVSADTTRDVVVAPRTGLRVRDMATGEVGTLAKNGATRWRLAVATNGRSVVDYRTDRWRRWKVLTGDGAFYAGGSPITLYYGSTSRQYRGYLIGARPAKGSSDLDTVNWIRVENYLRGVVPLEMPASWKPDAVRAQAVAARTYAAYEMRHPRAAHYQICDTTSCQVYGGYTAEHDLSDAAITATKGVILTWKGTPAFSQFGSSSGGWTSANQFPYLPAQQDPYDDWPGNPVHSWSVRMDVAKIERTWPGVGNLTKIQVTERDGNGEWRGRIWKMRLVGTKNGSATSVAVSGDTFRSRLGLRSTWITFVA</sequence>
<dbReference type="InterPro" id="IPR013693">
    <property type="entry name" value="SpoIID/LytB_N"/>
</dbReference>
<dbReference type="OrthoDB" id="9773852at2"/>
<evidence type="ECO:0000313" key="4">
    <source>
        <dbReference type="Proteomes" id="UP000295198"/>
    </source>
</evidence>
<dbReference type="NCBIfam" id="TIGR02669">
    <property type="entry name" value="SpoIID_LytB"/>
    <property type="match status" value="1"/>
</dbReference>
<dbReference type="InterPro" id="IPR051922">
    <property type="entry name" value="Bact_Sporulation_Assoc"/>
</dbReference>
<dbReference type="GO" id="GO:0030288">
    <property type="term" value="C:outer membrane-bounded periplasmic space"/>
    <property type="evidence" value="ECO:0007669"/>
    <property type="project" value="TreeGrafter"/>
</dbReference>
<reference evidence="3 4" key="1">
    <citation type="submission" date="2019-01" db="EMBL/GenBank/DDBJ databases">
        <title>Nocardioides guangzhouensis sp. nov., an actinobacterium isolated from soil.</title>
        <authorList>
            <person name="Fu Y."/>
            <person name="Cai Y."/>
            <person name="Lin Z."/>
            <person name="Chen P."/>
        </authorList>
    </citation>
    <scope>NUCLEOTIDE SEQUENCE [LARGE SCALE GENOMIC DNA]</scope>
    <source>
        <strain evidence="3 4">130</strain>
    </source>
</reference>
<feature type="signal peptide" evidence="1">
    <location>
        <begin position="1"/>
        <end position="21"/>
    </location>
</feature>
<gene>
    <name evidence="3" type="ORF">EKO23_10175</name>
</gene>
<dbReference type="InterPro" id="IPR013486">
    <property type="entry name" value="SpoIID/LytB"/>
</dbReference>
<feature type="chain" id="PRO_5039406476" evidence="1">
    <location>
        <begin position="22"/>
        <end position="400"/>
    </location>
</feature>
<evidence type="ECO:0000259" key="2">
    <source>
        <dbReference type="Pfam" id="PF08486"/>
    </source>
</evidence>
<evidence type="ECO:0000313" key="3">
    <source>
        <dbReference type="EMBL" id="RYP86306.1"/>
    </source>
</evidence>
<dbReference type="GO" id="GO:0030435">
    <property type="term" value="P:sporulation resulting in formation of a cellular spore"/>
    <property type="evidence" value="ECO:0007669"/>
    <property type="project" value="InterPro"/>
</dbReference>
<dbReference type="RefSeq" id="WP_134716833.1">
    <property type="nucleotide sequence ID" value="NZ_SDKM01000012.1"/>
</dbReference>
<dbReference type="EMBL" id="SDKM01000012">
    <property type="protein sequence ID" value="RYP86306.1"/>
    <property type="molecule type" value="Genomic_DNA"/>
</dbReference>